<dbReference type="GO" id="GO:0006979">
    <property type="term" value="P:response to oxidative stress"/>
    <property type="evidence" value="ECO:0007669"/>
    <property type="project" value="InterPro"/>
</dbReference>
<evidence type="ECO:0000256" key="1">
    <source>
        <dbReference type="ARBA" id="ARBA00004613"/>
    </source>
</evidence>
<keyword evidence="2" id="KW-0964">Secreted</keyword>
<dbReference type="SUPFAM" id="SSF48113">
    <property type="entry name" value="Heme-dependent peroxidases"/>
    <property type="match status" value="1"/>
</dbReference>
<dbReference type="PROSITE" id="PS50292">
    <property type="entry name" value="PEROXIDASE_3"/>
    <property type="match status" value="1"/>
</dbReference>
<feature type="region of interest" description="Disordered" evidence="4">
    <location>
        <begin position="135"/>
        <end position="155"/>
    </location>
</feature>
<reference evidence="5 6" key="1">
    <citation type="journal article" date="2021" name="Elife">
        <title>Chloroplast acquisition without the gene transfer in kleptoplastic sea slugs, Plakobranchus ocellatus.</title>
        <authorList>
            <person name="Maeda T."/>
            <person name="Takahashi S."/>
            <person name="Yoshida T."/>
            <person name="Shimamura S."/>
            <person name="Takaki Y."/>
            <person name="Nagai Y."/>
            <person name="Toyoda A."/>
            <person name="Suzuki Y."/>
            <person name="Arimoto A."/>
            <person name="Ishii H."/>
            <person name="Satoh N."/>
            <person name="Nishiyama T."/>
            <person name="Hasebe M."/>
            <person name="Maruyama T."/>
            <person name="Minagawa J."/>
            <person name="Obokata J."/>
            <person name="Shigenobu S."/>
        </authorList>
    </citation>
    <scope>NUCLEOTIDE SEQUENCE [LARGE SCALE GENOMIC DNA]</scope>
</reference>
<dbReference type="PANTHER" id="PTHR11475:SF4">
    <property type="entry name" value="CHORION PEROXIDASE"/>
    <property type="match status" value="1"/>
</dbReference>
<feature type="compositionally biased region" description="Polar residues" evidence="4">
    <location>
        <begin position="143"/>
        <end position="155"/>
    </location>
</feature>
<keyword evidence="5" id="KW-0560">Oxidoreductase</keyword>
<comment type="caution">
    <text evidence="5">The sequence shown here is derived from an EMBL/GenBank/DDBJ whole genome shotgun (WGS) entry which is preliminary data.</text>
</comment>
<dbReference type="AlphaFoldDB" id="A0AAV4F2G3"/>
<feature type="region of interest" description="Disordered" evidence="4">
    <location>
        <begin position="70"/>
        <end position="120"/>
    </location>
</feature>
<dbReference type="Gene3D" id="1.10.640.10">
    <property type="entry name" value="Haem peroxidase domain superfamily, animal type"/>
    <property type="match status" value="1"/>
</dbReference>
<evidence type="ECO:0000313" key="5">
    <source>
        <dbReference type="EMBL" id="GFR67231.1"/>
    </source>
</evidence>
<feature type="compositionally biased region" description="Acidic residues" evidence="4">
    <location>
        <begin position="82"/>
        <end position="110"/>
    </location>
</feature>
<evidence type="ECO:0000256" key="3">
    <source>
        <dbReference type="ARBA" id="ARBA00023180"/>
    </source>
</evidence>
<dbReference type="Proteomes" id="UP000762676">
    <property type="component" value="Unassembled WGS sequence"/>
</dbReference>
<evidence type="ECO:0000256" key="4">
    <source>
        <dbReference type="SAM" id="MobiDB-lite"/>
    </source>
</evidence>
<protein>
    <submittedName>
        <fullName evidence="5">Peroxidase-like protein</fullName>
    </submittedName>
</protein>
<comment type="subcellular location">
    <subcellularLocation>
        <location evidence="1">Secreted</location>
    </subcellularLocation>
</comment>
<dbReference type="GO" id="GO:0004601">
    <property type="term" value="F:peroxidase activity"/>
    <property type="evidence" value="ECO:0007669"/>
    <property type="project" value="UniProtKB-KW"/>
</dbReference>
<evidence type="ECO:0000313" key="6">
    <source>
        <dbReference type="Proteomes" id="UP000762676"/>
    </source>
</evidence>
<proteinExistence type="predicted"/>
<gene>
    <name evidence="5" type="ORF">ElyMa_003700500</name>
</gene>
<organism evidence="5 6">
    <name type="scientific">Elysia marginata</name>
    <dbReference type="NCBI Taxonomy" id="1093978"/>
    <lineage>
        <taxon>Eukaryota</taxon>
        <taxon>Metazoa</taxon>
        <taxon>Spiralia</taxon>
        <taxon>Lophotrochozoa</taxon>
        <taxon>Mollusca</taxon>
        <taxon>Gastropoda</taxon>
        <taxon>Heterobranchia</taxon>
        <taxon>Euthyneura</taxon>
        <taxon>Panpulmonata</taxon>
        <taxon>Sacoglossa</taxon>
        <taxon>Placobranchoidea</taxon>
        <taxon>Plakobranchidae</taxon>
        <taxon>Elysia</taxon>
    </lineage>
</organism>
<dbReference type="InterPro" id="IPR037120">
    <property type="entry name" value="Haem_peroxidase_sf_animal"/>
</dbReference>
<dbReference type="Pfam" id="PF03098">
    <property type="entry name" value="An_peroxidase"/>
    <property type="match status" value="1"/>
</dbReference>
<keyword evidence="5" id="KW-0575">Peroxidase</keyword>
<dbReference type="PANTHER" id="PTHR11475">
    <property type="entry name" value="OXIDASE/PEROXIDASE"/>
    <property type="match status" value="1"/>
</dbReference>
<keyword evidence="3" id="KW-0325">Glycoprotein</keyword>
<dbReference type="EMBL" id="BMAT01007591">
    <property type="protein sequence ID" value="GFR67231.1"/>
    <property type="molecule type" value="Genomic_DNA"/>
</dbReference>
<evidence type="ECO:0000256" key="2">
    <source>
        <dbReference type="ARBA" id="ARBA00022525"/>
    </source>
</evidence>
<dbReference type="GO" id="GO:0005576">
    <property type="term" value="C:extracellular region"/>
    <property type="evidence" value="ECO:0007669"/>
    <property type="project" value="UniProtKB-SubCell"/>
</dbReference>
<dbReference type="InterPro" id="IPR019791">
    <property type="entry name" value="Haem_peroxidase_animal"/>
</dbReference>
<accession>A0AAV4F2G3</accession>
<dbReference type="InterPro" id="IPR010255">
    <property type="entry name" value="Haem_peroxidase_sf"/>
</dbReference>
<dbReference type="GO" id="GO:0020037">
    <property type="term" value="F:heme binding"/>
    <property type="evidence" value="ECO:0007669"/>
    <property type="project" value="InterPro"/>
</dbReference>
<name>A0AAV4F2G3_9GAST</name>
<keyword evidence="6" id="KW-1185">Reference proteome</keyword>
<sequence length="245" mass="26911">MDGLTESICRDEAMAMDRQFSHSVTRHLFQEEERRGFDLVALNLQICPGTPCTDLAQLFPDDATAQAVYEYDSDDSGRNDDDGGSDTDEDGSNGTDDDGGNLTNDDDGGDDSGPPLGSISERGLLQVQGLRAAKVCGPPRPTYDQSLDTTHTHGSLSGYSRCRLTASQFRRDIDDVDLFTGGVAEKPVDDGLVGPTFACLLGTQFNLLRNGDRFFYLNPDRPESFTRGIKIRNKYENKIMMMTMI</sequence>